<proteinExistence type="predicted"/>
<dbReference type="RefSeq" id="WP_157079843.1">
    <property type="nucleotide sequence ID" value="NZ_CBCRUZ010000001.1"/>
</dbReference>
<keyword evidence="1" id="KW-0472">Membrane</keyword>
<dbReference type="Proteomes" id="UP000887023">
    <property type="component" value="Chromosome"/>
</dbReference>
<evidence type="ECO:0000313" key="3">
    <source>
        <dbReference type="Proteomes" id="UP000887023"/>
    </source>
</evidence>
<reference evidence="2" key="1">
    <citation type="submission" date="2021-07" db="EMBL/GenBank/DDBJ databases">
        <title>Candidatus Kaistella beijingensis sp. nov. isolated from a municipal wastewater treatment plant is involved in sludge foaming.</title>
        <authorList>
            <person name="Song Y."/>
            <person name="Liu S.-J."/>
        </authorList>
    </citation>
    <scope>NUCLEOTIDE SEQUENCE</scope>
    <source>
        <strain evidence="2">DSM 43998</strain>
    </source>
</reference>
<keyword evidence="1" id="KW-0812">Transmembrane</keyword>
<protein>
    <submittedName>
        <fullName evidence="2">Pentapeptide repeat-containing protein</fullName>
    </submittedName>
</protein>
<keyword evidence="3" id="KW-1185">Reference proteome</keyword>
<dbReference type="Pfam" id="PF00805">
    <property type="entry name" value="Pentapeptide"/>
    <property type="match status" value="4"/>
</dbReference>
<sequence>MRAKWMRRVGLAMLVSVAGAAGVLAGMWLTDSGTRLGTIELGSREFWTVAALPLATVAVGLAALAAGGMVYAGARRLLLQRGEHHREDTHREREAALRGRYANVSEQLAHPSPAVRLAAVYAVAALADDWRTLGDEREQRVCIELLRAYLRVPVPMPTADAEIGDGEREVRQTIVRLIADRARLADDDRRRWNPDETSLSRCSLRDLDLSNTNLVDGDLSDADLSGATLTGANLSGARLVDANLTNTRIRAILAGADLTSANLFGAVLSDANLAEANLTAANLTDATLVRANLTKANLTGAAPAGADLTDAKMAGATLTFAHLTRADLGGAQLDGADLSFANLTDADLTGANLTQASVLGANLTRADLTKAVLVGANMRRADLTDANFAGADLTDAELSDYLYTDATRWPDGFAPPLTRGS</sequence>
<dbReference type="EMBL" id="CP079105">
    <property type="protein sequence ID" value="QXQ15203.1"/>
    <property type="molecule type" value="Genomic_DNA"/>
</dbReference>
<keyword evidence="1" id="KW-1133">Transmembrane helix</keyword>
<dbReference type="Gene3D" id="2.160.20.80">
    <property type="entry name" value="E3 ubiquitin-protein ligase SopA"/>
    <property type="match status" value="3"/>
</dbReference>
<dbReference type="PANTHER" id="PTHR14136">
    <property type="entry name" value="BTB_POZ DOMAIN-CONTAINING PROTEIN KCTD9"/>
    <property type="match status" value="1"/>
</dbReference>
<organism evidence="2 3">
    <name type="scientific">Skermania pinensis</name>
    <dbReference type="NCBI Taxonomy" id="39122"/>
    <lineage>
        <taxon>Bacteria</taxon>
        <taxon>Bacillati</taxon>
        <taxon>Actinomycetota</taxon>
        <taxon>Actinomycetes</taxon>
        <taxon>Mycobacteriales</taxon>
        <taxon>Gordoniaceae</taxon>
        <taxon>Skermania</taxon>
    </lineage>
</organism>
<evidence type="ECO:0000256" key="1">
    <source>
        <dbReference type="SAM" id="Phobius"/>
    </source>
</evidence>
<feature type="transmembrane region" description="Helical" evidence="1">
    <location>
        <begin position="49"/>
        <end position="72"/>
    </location>
</feature>
<dbReference type="InterPro" id="IPR001646">
    <property type="entry name" value="5peptide_repeat"/>
</dbReference>
<dbReference type="InterPro" id="IPR051082">
    <property type="entry name" value="Pentapeptide-BTB/POZ_domain"/>
</dbReference>
<dbReference type="PANTHER" id="PTHR14136:SF17">
    <property type="entry name" value="BTB_POZ DOMAIN-CONTAINING PROTEIN KCTD9"/>
    <property type="match status" value="1"/>
</dbReference>
<gene>
    <name evidence="2" type="ORF">KV203_07710</name>
</gene>
<dbReference type="SUPFAM" id="SSF141571">
    <property type="entry name" value="Pentapeptide repeat-like"/>
    <property type="match status" value="1"/>
</dbReference>
<name>A0ABX8SBG8_9ACTN</name>
<evidence type="ECO:0000313" key="2">
    <source>
        <dbReference type="EMBL" id="QXQ15203.1"/>
    </source>
</evidence>
<accession>A0ABX8SBG8</accession>